<sequence length="138" mass="14953">MTPMLAPKSGVVDISEFSGSQGNSDKINSSNQKPSRAPSTVKPQKSTADQSIVNDSKIGKIYSKKNPILMLYVGRVGTDVKEENVVTYLKNKFPNASFEVRMLPKGKNSDSVAFEVGADMSLSEDLNKAESWPNGILV</sequence>
<name>A0ABD2NU06_9CUCU</name>
<dbReference type="AlphaFoldDB" id="A0ABD2NU06"/>
<keyword evidence="3" id="KW-1185">Reference proteome</keyword>
<evidence type="ECO:0000313" key="3">
    <source>
        <dbReference type="Proteomes" id="UP001516400"/>
    </source>
</evidence>
<dbReference type="Proteomes" id="UP001516400">
    <property type="component" value="Unassembled WGS sequence"/>
</dbReference>
<feature type="compositionally biased region" description="Polar residues" evidence="1">
    <location>
        <begin position="17"/>
        <end position="52"/>
    </location>
</feature>
<evidence type="ECO:0000256" key="1">
    <source>
        <dbReference type="SAM" id="MobiDB-lite"/>
    </source>
</evidence>
<reference evidence="2 3" key="1">
    <citation type="journal article" date="2021" name="BMC Biol.">
        <title>Horizontally acquired antibacterial genes associated with adaptive radiation of ladybird beetles.</title>
        <authorList>
            <person name="Li H.S."/>
            <person name="Tang X.F."/>
            <person name="Huang Y.H."/>
            <person name="Xu Z.Y."/>
            <person name="Chen M.L."/>
            <person name="Du X.Y."/>
            <person name="Qiu B.Y."/>
            <person name="Chen P.T."/>
            <person name="Zhang W."/>
            <person name="Slipinski A."/>
            <person name="Escalona H.E."/>
            <person name="Waterhouse R.M."/>
            <person name="Zwick A."/>
            <person name="Pang H."/>
        </authorList>
    </citation>
    <scope>NUCLEOTIDE SEQUENCE [LARGE SCALE GENOMIC DNA]</scope>
    <source>
        <strain evidence="2">SYSU2018</strain>
    </source>
</reference>
<protein>
    <submittedName>
        <fullName evidence="2">Uncharacterized protein</fullName>
    </submittedName>
</protein>
<gene>
    <name evidence="2" type="ORF">HHI36_005313</name>
</gene>
<evidence type="ECO:0000313" key="2">
    <source>
        <dbReference type="EMBL" id="KAL3282115.1"/>
    </source>
</evidence>
<proteinExistence type="predicted"/>
<accession>A0ABD2NU06</accession>
<comment type="caution">
    <text evidence="2">The sequence shown here is derived from an EMBL/GenBank/DDBJ whole genome shotgun (WGS) entry which is preliminary data.</text>
</comment>
<dbReference type="EMBL" id="JABFTP020000144">
    <property type="protein sequence ID" value="KAL3282115.1"/>
    <property type="molecule type" value="Genomic_DNA"/>
</dbReference>
<organism evidence="2 3">
    <name type="scientific">Cryptolaemus montrouzieri</name>
    <dbReference type="NCBI Taxonomy" id="559131"/>
    <lineage>
        <taxon>Eukaryota</taxon>
        <taxon>Metazoa</taxon>
        <taxon>Ecdysozoa</taxon>
        <taxon>Arthropoda</taxon>
        <taxon>Hexapoda</taxon>
        <taxon>Insecta</taxon>
        <taxon>Pterygota</taxon>
        <taxon>Neoptera</taxon>
        <taxon>Endopterygota</taxon>
        <taxon>Coleoptera</taxon>
        <taxon>Polyphaga</taxon>
        <taxon>Cucujiformia</taxon>
        <taxon>Coccinelloidea</taxon>
        <taxon>Coccinellidae</taxon>
        <taxon>Scymninae</taxon>
        <taxon>Scymnini</taxon>
        <taxon>Cryptolaemus</taxon>
    </lineage>
</organism>
<feature type="region of interest" description="Disordered" evidence="1">
    <location>
        <begin position="1"/>
        <end position="52"/>
    </location>
</feature>